<feature type="compositionally biased region" description="Low complexity" evidence="1">
    <location>
        <begin position="211"/>
        <end position="237"/>
    </location>
</feature>
<keyword evidence="3" id="KW-1185">Reference proteome</keyword>
<organism evidence="2 3">
    <name type="scientific">Tritrichomonas musculus</name>
    <dbReference type="NCBI Taxonomy" id="1915356"/>
    <lineage>
        <taxon>Eukaryota</taxon>
        <taxon>Metamonada</taxon>
        <taxon>Parabasalia</taxon>
        <taxon>Tritrichomonadida</taxon>
        <taxon>Tritrichomonadidae</taxon>
        <taxon>Tritrichomonas</taxon>
    </lineage>
</organism>
<accession>A0ABR2HW60</accession>
<gene>
    <name evidence="2" type="ORF">M9Y10_016315</name>
</gene>
<proteinExistence type="predicted"/>
<reference evidence="2 3" key="1">
    <citation type="submission" date="2024-04" db="EMBL/GenBank/DDBJ databases">
        <title>Tritrichomonas musculus Genome.</title>
        <authorList>
            <person name="Alves-Ferreira E."/>
            <person name="Grigg M."/>
            <person name="Lorenzi H."/>
            <person name="Galac M."/>
        </authorList>
    </citation>
    <scope>NUCLEOTIDE SEQUENCE [LARGE SCALE GENOMIC DNA]</scope>
    <source>
        <strain evidence="2 3">EAF2021</strain>
    </source>
</reference>
<protein>
    <submittedName>
        <fullName evidence="2">Uncharacterized protein</fullName>
    </submittedName>
</protein>
<comment type="caution">
    <text evidence="2">The sequence shown here is derived from an EMBL/GenBank/DDBJ whole genome shotgun (WGS) entry which is preliminary data.</text>
</comment>
<sequence>MTSGTDDDSSAFPLDIIHILLTTVVRPVEKPFRSVPFPIADHQHHIYSVTVDRGIGSLSSGSPVTRSTPEFTRQVSTNEEDCPGFLKEIADSLKAKTEEVNDITIQNFVLQFGINESENNEDNQNDQNESNPYLLGCDGSDFIPSSQLEPYVSYMTIFTLFYAVEMSVNPIPSQCITRGKFCSAGTQSIERSKVVSYHISCIAQAIKSSENKTSTNTKSNNNNPNDDNNDNNKNGNKNSKDSVAKYLKSRINTLCPIIMMANVSVCKSCFKFYSIDASQPKKVTAQANKECGTATLSDHNRSLIVRKEQRPTTTIAAKRSGSSKNQNGDSKNNLPMVRAPPPPYMIGNLTKSGLRVTSNNSTQALERARRTYNYNSLFLHVPPPKPEFKYKPKGTTL</sequence>
<feature type="region of interest" description="Disordered" evidence="1">
    <location>
        <begin position="211"/>
        <end position="240"/>
    </location>
</feature>
<evidence type="ECO:0000313" key="3">
    <source>
        <dbReference type="Proteomes" id="UP001470230"/>
    </source>
</evidence>
<feature type="region of interest" description="Disordered" evidence="1">
    <location>
        <begin position="312"/>
        <end position="340"/>
    </location>
</feature>
<name>A0ABR2HW60_9EUKA</name>
<dbReference type="Proteomes" id="UP001470230">
    <property type="component" value="Unassembled WGS sequence"/>
</dbReference>
<evidence type="ECO:0000256" key="1">
    <source>
        <dbReference type="SAM" id="MobiDB-lite"/>
    </source>
</evidence>
<evidence type="ECO:0000313" key="2">
    <source>
        <dbReference type="EMBL" id="KAK8853772.1"/>
    </source>
</evidence>
<feature type="compositionally biased region" description="Polar residues" evidence="1">
    <location>
        <begin position="312"/>
        <end position="333"/>
    </location>
</feature>
<dbReference type="EMBL" id="JAPFFF010000021">
    <property type="protein sequence ID" value="KAK8853772.1"/>
    <property type="molecule type" value="Genomic_DNA"/>
</dbReference>